<dbReference type="InterPro" id="IPR010730">
    <property type="entry name" value="HET"/>
</dbReference>
<evidence type="ECO:0000313" key="2">
    <source>
        <dbReference type="EMBL" id="KAG4413249.1"/>
    </source>
</evidence>
<dbReference type="EMBL" id="JAFJYH010000325">
    <property type="protein sequence ID" value="KAG4413249.1"/>
    <property type="molecule type" value="Genomic_DNA"/>
</dbReference>
<dbReference type="AlphaFoldDB" id="A0A8H7W720"/>
<name>A0A8H7W720_9HELO</name>
<feature type="domain" description="Heterokaryon incompatibility" evidence="1">
    <location>
        <begin position="188"/>
        <end position="296"/>
    </location>
</feature>
<accession>A0A8H7W720</accession>
<organism evidence="2 3">
    <name type="scientific">Cadophora malorum</name>
    <dbReference type="NCBI Taxonomy" id="108018"/>
    <lineage>
        <taxon>Eukaryota</taxon>
        <taxon>Fungi</taxon>
        <taxon>Dikarya</taxon>
        <taxon>Ascomycota</taxon>
        <taxon>Pezizomycotina</taxon>
        <taxon>Leotiomycetes</taxon>
        <taxon>Helotiales</taxon>
        <taxon>Ploettnerulaceae</taxon>
        <taxon>Cadophora</taxon>
    </lineage>
</organism>
<evidence type="ECO:0000259" key="1">
    <source>
        <dbReference type="Pfam" id="PF06985"/>
    </source>
</evidence>
<protein>
    <recommendedName>
        <fullName evidence="1">Heterokaryon incompatibility domain-containing protein</fullName>
    </recommendedName>
</protein>
<dbReference type="Pfam" id="PF06985">
    <property type="entry name" value="HET"/>
    <property type="match status" value="1"/>
</dbReference>
<dbReference type="PANTHER" id="PTHR33112">
    <property type="entry name" value="DOMAIN PROTEIN, PUTATIVE-RELATED"/>
    <property type="match status" value="1"/>
</dbReference>
<keyword evidence="3" id="KW-1185">Reference proteome</keyword>
<proteinExistence type="predicted"/>
<reference evidence="2" key="1">
    <citation type="submission" date="2021-02" db="EMBL/GenBank/DDBJ databases">
        <title>Genome sequence Cadophora malorum strain M34.</title>
        <authorList>
            <person name="Stefanovic E."/>
            <person name="Vu D."/>
            <person name="Scully C."/>
            <person name="Dijksterhuis J."/>
            <person name="Roader J."/>
            <person name="Houbraken J."/>
        </authorList>
    </citation>
    <scope>NUCLEOTIDE SEQUENCE</scope>
    <source>
        <strain evidence="2">M34</strain>
    </source>
</reference>
<gene>
    <name evidence="2" type="ORF">IFR04_013600</name>
</gene>
<dbReference type="Proteomes" id="UP000664132">
    <property type="component" value="Unassembled WGS sequence"/>
</dbReference>
<evidence type="ECO:0000313" key="3">
    <source>
        <dbReference type="Proteomes" id="UP000664132"/>
    </source>
</evidence>
<comment type="caution">
    <text evidence="2">The sequence shown here is derived from an EMBL/GenBank/DDBJ whole genome shotgun (WGS) entry which is preliminary data.</text>
</comment>
<dbReference type="OrthoDB" id="5125733at2759"/>
<dbReference type="PANTHER" id="PTHR33112:SF10">
    <property type="entry name" value="TOL"/>
    <property type="match status" value="1"/>
</dbReference>
<sequence length="317" mass="36147">MAAEMETKKCDVCKNLDLDSFTHYASNKILDITRAALFDNCQRGCEMCAIIVNAIEKSRQLCPSILDKYMPIVRSSKYEARSMVISYLTTSLREDSRSRRHIQTVAGSSAGQMWPQIGSRAKLTQDAMSRVTSSRAISWLRDCLKNHPRCGGVQEVELPTRLLKLESRNKSFQLVITLVVTRGQRGKYATLSHFWGSPEKPRPLTTSRPTLEERITGISLEDLPRTFRQAMVITRLLGLTYLWIDSLCILQDSLLDWENESKEMQNVYANAIVNISADSASDSSQGLRRRRDVKTLFKFAKLFLKSHGYQIRSRQEL</sequence>